<dbReference type="GO" id="GO:0031179">
    <property type="term" value="P:peptide modification"/>
    <property type="evidence" value="ECO:0007669"/>
    <property type="project" value="InterPro"/>
</dbReference>
<protein>
    <submittedName>
        <fullName evidence="2">NisC protein</fullName>
    </submittedName>
</protein>
<sequence>MRIMMNKKNIKRNVEKIIAQWDERTRKNKENFDFGELTLSTGLPGIILMLAELKNKDNSKIYQKKIDNYIEYIVSKLSTYGLLTGSLYSGAAGIALSILHLREDDEKYKNLLDSLNRYIEYFVIEKIEGFNLENITPPDYDVIEGLSGILSYLLLINDEQYDDLKILIINFLSNLTKENKGLISLYIKSENQMSQSESEMYPLGCLNMGLAHGLAGAGCILAYAHIKGYSNEASLSALQKIIFIYEKFELEIKNQFLWKDGLVADELKKEKVIREASFIRDAWCYGGPGISLLYLYGGLALDNDYFVDKAEKILESAMQRKLGIDSYMICHGYSGLIEICSLFKRLLNTKKFDSYIEEFNVNSEQILEEYGDESGTGFLEGISGCILVLSKFEYSINFTYWRQALLLFDDFLKGGKRK</sequence>
<dbReference type="SMART" id="SM01260">
    <property type="entry name" value="LANC_like"/>
    <property type="match status" value="1"/>
</dbReference>
<dbReference type="PRINTS" id="PR01950">
    <property type="entry name" value="LANCSUPER"/>
</dbReference>
<dbReference type="EMBL" id="Z18947">
    <property type="protein sequence ID" value="CAA79470.1"/>
    <property type="molecule type" value="Genomic_DNA"/>
</dbReference>
<reference evidence="2" key="1">
    <citation type="journal article" date="1995" name="DNA Seq.">
        <title>The codon usage of the nisZ operon in Lactococcus lactis N8 suggests a non-lactococcal origin of the conjugative nisin-sucrose transposon.</title>
        <authorList>
            <person name="Immonen T."/>
            <person name="Ye S."/>
            <person name="Ra R."/>
            <person name="Qiao M."/>
            <person name="Paulin L."/>
            <person name="Saris P.E.J."/>
        </authorList>
    </citation>
    <scope>NUCLEOTIDE SEQUENCE</scope>
</reference>
<evidence type="ECO:0000256" key="1">
    <source>
        <dbReference type="PIRSR" id="PIRSR607822-1"/>
    </source>
</evidence>
<feature type="binding site" evidence="1">
    <location>
        <position position="331"/>
    </location>
    <ligand>
        <name>Zn(2+)</name>
        <dbReference type="ChEBI" id="CHEBI:29105"/>
    </ligand>
</feature>
<dbReference type="CDD" id="cd04793">
    <property type="entry name" value="LanC"/>
    <property type="match status" value="1"/>
</dbReference>
<keyword evidence="1" id="KW-0862">Zinc</keyword>
<dbReference type="InterPro" id="IPR007822">
    <property type="entry name" value="LANC-like"/>
</dbReference>
<name>Q48670_9LACT</name>
<feature type="binding site" evidence="1">
    <location>
        <position position="284"/>
    </location>
    <ligand>
        <name>Zn(2+)</name>
        <dbReference type="ChEBI" id="CHEBI:29105"/>
    </ligand>
</feature>
<dbReference type="SUPFAM" id="SSF158745">
    <property type="entry name" value="LanC-like"/>
    <property type="match status" value="1"/>
</dbReference>
<accession>Q48670</accession>
<dbReference type="GO" id="GO:0046872">
    <property type="term" value="F:metal ion binding"/>
    <property type="evidence" value="ECO:0007669"/>
    <property type="project" value="UniProtKB-KW"/>
</dbReference>
<feature type="binding site" evidence="1">
    <location>
        <position position="330"/>
    </location>
    <ligand>
        <name>Zn(2+)</name>
        <dbReference type="ChEBI" id="CHEBI:29105"/>
    </ligand>
</feature>
<dbReference type="PRINTS" id="PR01952">
    <property type="entry name" value="NISCPROTEIN"/>
</dbReference>
<dbReference type="InterPro" id="IPR020468">
    <property type="entry name" value="Nisin_biosynthesis_NisC"/>
</dbReference>
<proteinExistence type="predicted"/>
<dbReference type="AlphaFoldDB" id="Q48670"/>
<gene>
    <name evidence="2" type="primary">nisC</name>
</gene>
<organism evidence="2">
    <name type="scientific">Lactococcus lactis</name>
    <dbReference type="NCBI Taxonomy" id="1358"/>
    <lineage>
        <taxon>Bacteria</taxon>
        <taxon>Bacillati</taxon>
        <taxon>Bacillota</taxon>
        <taxon>Bacilli</taxon>
        <taxon>Lactobacillales</taxon>
        <taxon>Streptococcaceae</taxon>
        <taxon>Lactococcus</taxon>
    </lineage>
</organism>
<keyword evidence="1" id="KW-0479">Metal-binding</keyword>
<dbReference type="InterPro" id="IPR033889">
    <property type="entry name" value="LanC"/>
</dbReference>
<evidence type="ECO:0000313" key="2">
    <source>
        <dbReference type="EMBL" id="CAA79470.1"/>
    </source>
</evidence>
<dbReference type="Gene3D" id="1.50.10.20">
    <property type="match status" value="1"/>
</dbReference>
<dbReference type="Pfam" id="PF05147">
    <property type="entry name" value="LANC_like"/>
    <property type="match status" value="1"/>
</dbReference>